<feature type="domain" description="Sema" evidence="3">
    <location>
        <begin position="18"/>
        <end position="392"/>
    </location>
</feature>
<feature type="chain" id="PRO_5036802519" description="Sema domain-containing protein" evidence="2">
    <location>
        <begin position="30"/>
        <end position="392"/>
    </location>
</feature>
<dbReference type="OrthoDB" id="125363at2759"/>
<name>A0A914ASV9_PATMI</name>
<dbReference type="Pfam" id="PF01403">
    <property type="entry name" value="Sema"/>
    <property type="match status" value="1"/>
</dbReference>
<evidence type="ECO:0000256" key="1">
    <source>
        <dbReference type="PROSITE-ProRule" id="PRU00352"/>
    </source>
</evidence>
<comment type="caution">
    <text evidence="1">Lacks conserved residue(s) required for the propagation of feature annotation.</text>
</comment>
<dbReference type="GO" id="GO:0005886">
    <property type="term" value="C:plasma membrane"/>
    <property type="evidence" value="ECO:0007669"/>
    <property type="project" value="TreeGrafter"/>
</dbReference>
<proteinExistence type="predicted"/>
<dbReference type="InterPro" id="IPR001627">
    <property type="entry name" value="Semap_dom"/>
</dbReference>
<dbReference type="PROSITE" id="PS51004">
    <property type="entry name" value="SEMA"/>
    <property type="match status" value="1"/>
</dbReference>
<keyword evidence="5" id="KW-1185">Reference proteome</keyword>
<keyword evidence="2" id="KW-0732">Signal</keyword>
<feature type="signal peptide" evidence="2">
    <location>
        <begin position="1"/>
        <end position="29"/>
    </location>
</feature>
<dbReference type="GO" id="GO:0002116">
    <property type="term" value="C:semaphorin receptor complex"/>
    <property type="evidence" value="ECO:0007669"/>
    <property type="project" value="TreeGrafter"/>
</dbReference>
<dbReference type="Gene3D" id="2.130.10.10">
    <property type="entry name" value="YVTN repeat-like/Quinoprotein amine dehydrogenase"/>
    <property type="match status" value="1"/>
</dbReference>
<dbReference type="GeneID" id="119736491"/>
<dbReference type="CDD" id="cd11236">
    <property type="entry name" value="Sema_plexin_like"/>
    <property type="match status" value="1"/>
</dbReference>
<dbReference type="RefSeq" id="XP_038066436.1">
    <property type="nucleotide sequence ID" value="XM_038210508.1"/>
</dbReference>
<dbReference type="EnsemblMetazoa" id="XM_038210508.1">
    <property type="protein sequence ID" value="XP_038066436.1"/>
    <property type="gene ID" value="LOC119736491"/>
</dbReference>
<organism evidence="4 5">
    <name type="scientific">Patiria miniata</name>
    <name type="common">Bat star</name>
    <name type="synonym">Asterina miniata</name>
    <dbReference type="NCBI Taxonomy" id="46514"/>
    <lineage>
        <taxon>Eukaryota</taxon>
        <taxon>Metazoa</taxon>
        <taxon>Echinodermata</taxon>
        <taxon>Eleutherozoa</taxon>
        <taxon>Asterozoa</taxon>
        <taxon>Asteroidea</taxon>
        <taxon>Valvatacea</taxon>
        <taxon>Valvatida</taxon>
        <taxon>Asterinidae</taxon>
        <taxon>Patiria</taxon>
    </lineage>
</organism>
<evidence type="ECO:0000313" key="5">
    <source>
        <dbReference type="Proteomes" id="UP000887568"/>
    </source>
</evidence>
<dbReference type="InterPro" id="IPR031148">
    <property type="entry name" value="Plexin"/>
</dbReference>
<sequence>MVGCIQHFAQTVVRCLFLWQLALTVLTSADRYPFFEEVYQPENNLIKLKNMLLDQNTSALYVGSVNHLYKLSPDLGIEATIQTGPRQDYPGCIAPPVECDYETTTTDNINKLLVIDQDRLFVCGSIYQGFCEIRRLSDLGLLGNDSYQEIAANTPDGTSVAFIAPGPLGTDVLYVGTSHGQWIDKAVPTVSSRVLQVENTGRDLFEILEDATNFLEAEIQIPSDFITNNAFNIDYLYGFSNTKFSYFVAIQPKDPVAIQPTFYTKIARVCQQDIAYYSYIELPLSCKQGDTDYNVAQSAYVATIGSALASSSDFEVGEKVLFVTFSESRVDEITPTESSAICMYSIKGINEQFYNRRKECALGQTATTDIPWLRSTPCPSHDQNLVRFFIIY</sequence>
<dbReference type="PANTHER" id="PTHR22625">
    <property type="entry name" value="PLEXIN"/>
    <property type="match status" value="1"/>
</dbReference>
<dbReference type="PANTHER" id="PTHR22625:SF70">
    <property type="entry name" value="PLEXIN A, ISOFORM A"/>
    <property type="match status" value="1"/>
</dbReference>
<dbReference type="GO" id="GO:0030334">
    <property type="term" value="P:regulation of cell migration"/>
    <property type="evidence" value="ECO:0007669"/>
    <property type="project" value="TreeGrafter"/>
</dbReference>
<dbReference type="InterPro" id="IPR015943">
    <property type="entry name" value="WD40/YVTN_repeat-like_dom_sf"/>
</dbReference>
<dbReference type="GO" id="GO:0017154">
    <property type="term" value="F:semaphorin receptor activity"/>
    <property type="evidence" value="ECO:0007669"/>
    <property type="project" value="InterPro"/>
</dbReference>
<reference evidence="4" key="1">
    <citation type="submission" date="2022-11" db="UniProtKB">
        <authorList>
            <consortium name="EnsemblMetazoa"/>
        </authorList>
    </citation>
    <scope>IDENTIFICATION</scope>
</reference>
<dbReference type="SUPFAM" id="SSF101912">
    <property type="entry name" value="Sema domain"/>
    <property type="match status" value="1"/>
</dbReference>
<dbReference type="AlphaFoldDB" id="A0A914ASV9"/>
<dbReference type="OMA" id="KGDVEYH"/>
<dbReference type="Proteomes" id="UP000887568">
    <property type="component" value="Unplaced"/>
</dbReference>
<evidence type="ECO:0000259" key="3">
    <source>
        <dbReference type="PROSITE" id="PS51004"/>
    </source>
</evidence>
<accession>A0A914ASV9</accession>
<evidence type="ECO:0000256" key="2">
    <source>
        <dbReference type="SAM" id="SignalP"/>
    </source>
</evidence>
<protein>
    <recommendedName>
        <fullName evidence="3">Sema domain-containing protein</fullName>
    </recommendedName>
</protein>
<dbReference type="InterPro" id="IPR036352">
    <property type="entry name" value="Semap_dom_sf"/>
</dbReference>
<dbReference type="SMART" id="SM00630">
    <property type="entry name" value="Sema"/>
    <property type="match status" value="1"/>
</dbReference>
<evidence type="ECO:0000313" key="4">
    <source>
        <dbReference type="EnsemblMetazoa" id="XP_038066436.1"/>
    </source>
</evidence>